<accession>A0A4R4K1Q3</accession>
<dbReference type="InterPro" id="IPR016035">
    <property type="entry name" value="Acyl_Trfase/lysoPLipase"/>
</dbReference>
<dbReference type="AlphaFoldDB" id="A0A4R4K1Q3"/>
<keyword evidence="1 4" id="KW-0378">Hydrolase</keyword>
<feature type="short sequence motif" description="GXSXG" evidence="4">
    <location>
        <begin position="35"/>
        <end position="39"/>
    </location>
</feature>
<dbReference type="SUPFAM" id="SSF52151">
    <property type="entry name" value="FabD/lysophospholipase-like"/>
    <property type="match status" value="1"/>
</dbReference>
<dbReference type="Proteomes" id="UP000295706">
    <property type="component" value="Unassembled WGS sequence"/>
</dbReference>
<dbReference type="PANTHER" id="PTHR14226:SF57">
    <property type="entry name" value="BLR7027 PROTEIN"/>
    <property type="match status" value="1"/>
</dbReference>
<comment type="caution">
    <text evidence="4">Lacks conserved residue(s) required for the propagation of feature annotation.</text>
</comment>
<dbReference type="Pfam" id="PF01734">
    <property type="entry name" value="Patatin"/>
    <property type="match status" value="1"/>
</dbReference>
<evidence type="ECO:0000313" key="6">
    <source>
        <dbReference type="EMBL" id="TDB61190.1"/>
    </source>
</evidence>
<evidence type="ECO:0000313" key="7">
    <source>
        <dbReference type="Proteomes" id="UP000295706"/>
    </source>
</evidence>
<keyword evidence="7" id="KW-1185">Reference proteome</keyword>
<feature type="active site" description="Nucleophile" evidence="4">
    <location>
        <position position="37"/>
    </location>
</feature>
<dbReference type="PANTHER" id="PTHR14226">
    <property type="entry name" value="NEUROPATHY TARGET ESTERASE/SWISS CHEESE D.MELANOGASTER"/>
    <property type="match status" value="1"/>
</dbReference>
<name>A0A4R4K1Q3_9BACT</name>
<feature type="domain" description="PNPLA" evidence="5">
    <location>
        <begin position="4"/>
        <end position="193"/>
    </location>
</feature>
<proteinExistence type="predicted"/>
<evidence type="ECO:0000259" key="5">
    <source>
        <dbReference type="PROSITE" id="PS51635"/>
    </source>
</evidence>
<evidence type="ECO:0000256" key="2">
    <source>
        <dbReference type="ARBA" id="ARBA00022963"/>
    </source>
</evidence>
<dbReference type="InterPro" id="IPR050301">
    <property type="entry name" value="NTE"/>
</dbReference>
<comment type="caution">
    <text evidence="6">The sequence shown here is derived from an EMBL/GenBank/DDBJ whole genome shotgun (WGS) entry which is preliminary data.</text>
</comment>
<evidence type="ECO:0000256" key="4">
    <source>
        <dbReference type="PROSITE-ProRule" id="PRU01161"/>
    </source>
</evidence>
<sequence length="305" mass="33699">MKALVLGGGSMKGAFQVGAVKAALEEGFEPEMIYGISVGALNATYLVNAAGKNAHEKVPLDWPAIGHQLMSFWIRNITHPHDVAHLRSRVSMGFNTLMSRFEGLLDPSPLHNLIRANVDPFLIRSSPVKIKVGAVNVTHGNIVFASPEEEFFMDYVRASSSLPMLMPAVPIGTKNDMFLDGGLRIVAPIHRAIMDGAKEIILVACHSKDLYTRENFSPQNLISLIERVKDVTVNQIVNNDIEWAENYAEHSALRGNPIKLTVIRPATPLLLDLQRFTSEDITRLILEGYQVGLETLRRAKVATEK</sequence>
<feature type="active site" description="Proton acceptor" evidence="4">
    <location>
        <position position="180"/>
    </location>
</feature>
<dbReference type="RefSeq" id="WP_132121118.1">
    <property type="nucleotide sequence ID" value="NZ_SMJU01000015.1"/>
</dbReference>
<dbReference type="EMBL" id="SMJU01000015">
    <property type="protein sequence ID" value="TDB61190.1"/>
    <property type="molecule type" value="Genomic_DNA"/>
</dbReference>
<gene>
    <name evidence="6" type="ORF">EZE20_20220</name>
</gene>
<dbReference type="Gene3D" id="3.40.1090.10">
    <property type="entry name" value="Cytosolic phospholipase A2 catalytic domain"/>
    <property type="match status" value="2"/>
</dbReference>
<dbReference type="OrthoDB" id="2339873at2"/>
<dbReference type="GO" id="GO:0016042">
    <property type="term" value="P:lipid catabolic process"/>
    <property type="evidence" value="ECO:0007669"/>
    <property type="project" value="UniProtKB-UniRule"/>
</dbReference>
<keyword evidence="3 4" id="KW-0443">Lipid metabolism</keyword>
<dbReference type="PROSITE" id="PS51635">
    <property type="entry name" value="PNPLA"/>
    <property type="match status" value="1"/>
</dbReference>
<dbReference type="InterPro" id="IPR002641">
    <property type="entry name" value="PNPLA_dom"/>
</dbReference>
<protein>
    <submittedName>
        <fullName evidence="6">Patatin</fullName>
    </submittedName>
</protein>
<evidence type="ECO:0000256" key="3">
    <source>
        <dbReference type="ARBA" id="ARBA00023098"/>
    </source>
</evidence>
<feature type="short sequence motif" description="DGA/G" evidence="4">
    <location>
        <begin position="180"/>
        <end position="182"/>
    </location>
</feature>
<keyword evidence="2 4" id="KW-0442">Lipid degradation</keyword>
<organism evidence="6 7">
    <name type="scientific">Arundinibacter roseus</name>
    <dbReference type="NCBI Taxonomy" id="2070510"/>
    <lineage>
        <taxon>Bacteria</taxon>
        <taxon>Pseudomonadati</taxon>
        <taxon>Bacteroidota</taxon>
        <taxon>Cytophagia</taxon>
        <taxon>Cytophagales</taxon>
        <taxon>Spirosomataceae</taxon>
        <taxon>Arundinibacter</taxon>
    </lineage>
</organism>
<reference evidence="6 7" key="1">
    <citation type="submission" date="2019-02" db="EMBL/GenBank/DDBJ databases">
        <title>Arundinibacter roseus gen. nov., sp. nov., a new member of the family Cytophagaceae.</title>
        <authorList>
            <person name="Szuroczki S."/>
            <person name="Khayer B."/>
            <person name="Sproer C."/>
            <person name="Toumi M."/>
            <person name="Szabo A."/>
            <person name="Felfoldi T."/>
            <person name="Schumann P."/>
            <person name="Toth E."/>
        </authorList>
    </citation>
    <scope>NUCLEOTIDE SEQUENCE [LARGE SCALE GENOMIC DNA]</scope>
    <source>
        <strain evidence="6 7">DMA-k-7a</strain>
    </source>
</reference>
<dbReference type="GO" id="GO:0016787">
    <property type="term" value="F:hydrolase activity"/>
    <property type="evidence" value="ECO:0007669"/>
    <property type="project" value="UniProtKB-UniRule"/>
</dbReference>
<evidence type="ECO:0000256" key="1">
    <source>
        <dbReference type="ARBA" id="ARBA00022801"/>
    </source>
</evidence>